<dbReference type="RefSeq" id="WP_092933874.1">
    <property type="nucleotide sequence ID" value="NZ_FOIC01000014.1"/>
</dbReference>
<organism evidence="1 2">
    <name type="scientific">Natrinema hispanicum</name>
    <dbReference type="NCBI Taxonomy" id="392421"/>
    <lineage>
        <taxon>Archaea</taxon>
        <taxon>Methanobacteriati</taxon>
        <taxon>Methanobacteriota</taxon>
        <taxon>Stenosarchaea group</taxon>
        <taxon>Halobacteria</taxon>
        <taxon>Halobacteriales</taxon>
        <taxon>Natrialbaceae</taxon>
        <taxon>Natrinema</taxon>
    </lineage>
</organism>
<proteinExistence type="predicted"/>
<dbReference type="GO" id="GO:0006400">
    <property type="term" value="P:tRNA modification"/>
    <property type="evidence" value="ECO:0007669"/>
    <property type="project" value="InterPro"/>
</dbReference>
<sequence length="734" mass="84751">MRFYVPEWDDNVDAHYDFEHDEHSELGKDERELQYIWDIFDYETTPIDGVLISREQVEESATKFDQLTSHGVYNEQSGLNVPDWLPTISDCGAWGYKSLPFPPYGNDEMLAFYDELDVTVGVTIDHLVLSSDHETRLYLDQRAFAESTLTSSDLPEELTDEVDVMIDEWPAEWPEYVADHNSTIFNVSSVAPFEPEDFEGEPAAVLERLRDDPRAVYREDDTEFRYQLTLDNAAEMKDLYDANDYSFRLMVAIQGWDPMSYAQAADQVLDLGYQYLGIGGVAGTNASRIRDIVTGVGNAVKEHERARKTRVDTHVFGFAKTDAFDTVGRTGMSSFDSASMLRAAWTGGDNYHLDSEQRYDALRVRFGSNRDPLDKRIQTALRGQELLHSLRAFDEEEPISQAIKEWAAEAEQALNELAPYLEAHRHDDEYDQRLLRDIEEHFRDDYDHGRELRASFSRPFRKKIIKLLREDDPESPVDFEEYQTLIDTAREHFEGTFPRKSDKIKQREEYSGEVATFDQIWQLVEDYASWIGDDNLLEEYKTLLREKPWRDCDCRICEEFGIEVAIFRANNRNRRRGFHNTKRFYDQFREALPKTLVVTPATDTITKTSTVETHLLTERTDFWADVHDLPVAEIGVVSGTGVHEWWAEPPEAVSHESEAMTASVGEFCARYQNAFLYDPEKTVSQDVVAAIERNGCVVESYENTEELRTAVLDRLGYDSEFLPEFMVQKGLMEF</sequence>
<dbReference type="AlphaFoldDB" id="A0A1I0HP02"/>
<evidence type="ECO:0000313" key="1">
    <source>
        <dbReference type="EMBL" id="SET85490.1"/>
    </source>
</evidence>
<accession>A0A1I0HP02</accession>
<dbReference type="STRING" id="392421.SAMN04488694_11469"/>
<name>A0A1I0HP02_9EURY</name>
<evidence type="ECO:0000313" key="2">
    <source>
        <dbReference type="Proteomes" id="UP000199320"/>
    </source>
</evidence>
<evidence type="ECO:0008006" key="3">
    <source>
        <dbReference type="Google" id="ProtNLM"/>
    </source>
</evidence>
<dbReference type="OrthoDB" id="67059at2157"/>
<gene>
    <name evidence="1" type="ORF">SAMN04488694_11469</name>
</gene>
<dbReference type="InterPro" id="IPR036511">
    <property type="entry name" value="TGT-like_sf"/>
</dbReference>
<dbReference type="Gene3D" id="3.20.20.105">
    <property type="entry name" value="Queuine tRNA-ribosyltransferase-like"/>
    <property type="match status" value="1"/>
</dbReference>
<dbReference type="SUPFAM" id="SSF51713">
    <property type="entry name" value="tRNA-guanine transglycosylase"/>
    <property type="match status" value="1"/>
</dbReference>
<reference evidence="2" key="1">
    <citation type="submission" date="2016-10" db="EMBL/GenBank/DDBJ databases">
        <authorList>
            <person name="Varghese N."/>
            <person name="Submissions S."/>
        </authorList>
    </citation>
    <scope>NUCLEOTIDE SEQUENCE [LARGE SCALE GENOMIC DNA]</scope>
    <source>
        <strain evidence="2">CDM_6</strain>
    </source>
</reference>
<dbReference type="Proteomes" id="UP000199320">
    <property type="component" value="Unassembled WGS sequence"/>
</dbReference>
<dbReference type="EMBL" id="FOIC01000014">
    <property type="protein sequence ID" value="SET85490.1"/>
    <property type="molecule type" value="Genomic_DNA"/>
</dbReference>
<keyword evidence="2" id="KW-1185">Reference proteome</keyword>
<protein>
    <recommendedName>
        <fullName evidence="3">Queuine tRNA-ribosyltransferase tRNA-guanine transglycosylase</fullName>
    </recommendedName>
</protein>